<evidence type="ECO:0000313" key="1">
    <source>
        <dbReference type="EMBL" id="CAL1409581.1"/>
    </source>
</evidence>
<dbReference type="Proteomes" id="UP001497516">
    <property type="component" value="Chromosome 8"/>
</dbReference>
<organism evidence="1 2">
    <name type="scientific">Linum trigynum</name>
    <dbReference type="NCBI Taxonomy" id="586398"/>
    <lineage>
        <taxon>Eukaryota</taxon>
        <taxon>Viridiplantae</taxon>
        <taxon>Streptophyta</taxon>
        <taxon>Embryophyta</taxon>
        <taxon>Tracheophyta</taxon>
        <taxon>Spermatophyta</taxon>
        <taxon>Magnoliopsida</taxon>
        <taxon>eudicotyledons</taxon>
        <taxon>Gunneridae</taxon>
        <taxon>Pentapetalae</taxon>
        <taxon>rosids</taxon>
        <taxon>fabids</taxon>
        <taxon>Malpighiales</taxon>
        <taxon>Linaceae</taxon>
        <taxon>Linum</taxon>
    </lineage>
</organism>
<evidence type="ECO:0000313" key="2">
    <source>
        <dbReference type="Proteomes" id="UP001497516"/>
    </source>
</evidence>
<protein>
    <submittedName>
        <fullName evidence="1">Uncharacterized protein</fullName>
    </submittedName>
</protein>
<name>A0AAV2GFQ3_9ROSI</name>
<dbReference type="AlphaFoldDB" id="A0AAV2GFQ3"/>
<reference evidence="1 2" key="1">
    <citation type="submission" date="2024-04" db="EMBL/GenBank/DDBJ databases">
        <authorList>
            <person name="Fracassetti M."/>
        </authorList>
    </citation>
    <scope>NUCLEOTIDE SEQUENCE [LARGE SCALE GENOMIC DNA]</scope>
</reference>
<sequence>MNRIIAADHVRPVESEDFLPPVFSDEASDLERRVAVLTPTQQQFVRDLAEHDRVRVYLTTMQDVDALQLFLTWLDGIGEPHNAVAAVDYNWFRPLLLNIENTTFDMRDTIVGGNWQKFIVAHYMGAGAGNDGHHVGAIVGGNLENVMVGHDMVVGNEIDK</sequence>
<gene>
    <name evidence="1" type="ORF">LTRI10_LOCUS49066</name>
</gene>
<dbReference type="EMBL" id="OZ034821">
    <property type="protein sequence ID" value="CAL1409581.1"/>
    <property type="molecule type" value="Genomic_DNA"/>
</dbReference>
<proteinExistence type="predicted"/>
<keyword evidence="2" id="KW-1185">Reference proteome</keyword>
<accession>A0AAV2GFQ3</accession>